<feature type="compositionally biased region" description="Acidic residues" evidence="7">
    <location>
        <begin position="1130"/>
        <end position="1142"/>
    </location>
</feature>
<feature type="region of interest" description="Disordered" evidence="7">
    <location>
        <begin position="1"/>
        <end position="21"/>
    </location>
</feature>
<feature type="compositionally biased region" description="Basic and acidic residues" evidence="7">
    <location>
        <begin position="660"/>
        <end position="680"/>
    </location>
</feature>
<proteinExistence type="predicted"/>
<feature type="compositionally biased region" description="Low complexity" evidence="7">
    <location>
        <begin position="625"/>
        <end position="636"/>
    </location>
</feature>
<keyword evidence="1" id="KW-0507">mRNA processing</keyword>
<feature type="compositionally biased region" description="Polar residues" evidence="7">
    <location>
        <begin position="313"/>
        <end position="324"/>
    </location>
</feature>
<feature type="compositionally biased region" description="Polar residues" evidence="7">
    <location>
        <begin position="508"/>
        <end position="518"/>
    </location>
</feature>
<keyword evidence="4" id="KW-0805">Transcription regulation</keyword>
<dbReference type="GO" id="GO:0000395">
    <property type="term" value="P:mRNA 5'-splice site recognition"/>
    <property type="evidence" value="ECO:0007669"/>
    <property type="project" value="TreeGrafter"/>
</dbReference>
<evidence type="ECO:0000256" key="3">
    <source>
        <dbReference type="ARBA" id="ARBA00022884"/>
    </source>
</evidence>
<dbReference type="PANTHER" id="PTHR13161:SF15">
    <property type="entry name" value="SPLICING FACTOR, SUPPRESSOR OF WHITE-APRICOT HOMOLOG"/>
    <property type="match status" value="1"/>
</dbReference>
<dbReference type="EMBL" id="GEBQ01020309">
    <property type="protein sequence ID" value="JAT19668.1"/>
    <property type="molecule type" value="Transcribed_RNA"/>
</dbReference>
<feature type="compositionally biased region" description="Basic and acidic residues" evidence="7">
    <location>
        <begin position="1143"/>
        <end position="1158"/>
    </location>
</feature>
<feature type="compositionally biased region" description="Basic and acidic residues" evidence="7">
    <location>
        <begin position="910"/>
        <end position="926"/>
    </location>
</feature>
<keyword evidence="5" id="KW-0804">Transcription</keyword>
<feature type="compositionally biased region" description="Low complexity" evidence="7">
    <location>
        <begin position="448"/>
        <end position="460"/>
    </location>
</feature>
<evidence type="ECO:0000256" key="1">
    <source>
        <dbReference type="ARBA" id="ARBA00022664"/>
    </source>
</evidence>
<feature type="compositionally biased region" description="Basic and acidic residues" evidence="7">
    <location>
        <begin position="697"/>
        <end position="706"/>
    </location>
</feature>
<feature type="compositionally biased region" description="Basic residues" evidence="7">
    <location>
        <begin position="1159"/>
        <end position="1195"/>
    </location>
</feature>
<evidence type="ECO:0000256" key="6">
    <source>
        <dbReference type="ARBA" id="ARBA00023187"/>
    </source>
</evidence>
<feature type="compositionally biased region" description="Polar residues" evidence="7">
    <location>
        <begin position="615"/>
        <end position="624"/>
    </location>
</feature>
<dbReference type="GO" id="GO:0003723">
    <property type="term" value="F:RNA binding"/>
    <property type="evidence" value="ECO:0007669"/>
    <property type="project" value="UniProtKB-KW"/>
</dbReference>
<feature type="region of interest" description="Disordered" evidence="7">
    <location>
        <begin position="345"/>
        <end position="381"/>
    </location>
</feature>
<dbReference type="Gene3D" id="1.10.10.790">
    <property type="entry name" value="Surp module"/>
    <property type="match status" value="1"/>
</dbReference>
<feature type="compositionally biased region" description="Polar residues" evidence="7">
    <location>
        <begin position="831"/>
        <end position="844"/>
    </location>
</feature>
<feature type="compositionally biased region" description="Basic and acidic residues" evidence="7">
    <location>
        <begin position="586"/>
        <end position="596"/>
    </location>
</feature>
<dbReference type="InterPro" id="IPR000061">
    <property type="entry name" value="Surp"/>
</dbReference>
<evidence type="ECO:0000256" key="7">
    <source>
        <dbReference type="SAM" id="MobiDB-lite"/>
    </source>
</evidence>
<protein>
    <recommendedName>
        <fullName evidence="8">SURP motif domain-containing protein</fullName>
    </recommendedName>
</protein>
<feature type="region of interest" description="Disordered" evidence="7">
    <location>
        <begin position="971"/>
        <end position="1004"/>
    </location>
</feature>
<dbReference type="PROSITE" id="PS50128">
    <property type="entry name" value="SURP"/>
    <property type="match status" value="1"/>
</dbReference>
<dbReference type="SMART" id="SM00648">
    <property type="entry name" value="SWAP"/>
    <property type="match status" value="1"/>
</dbReference>
<name>A0A1B6L7G7_9HEMI</name>
<dbReference type="SUPFAM" id="SSF109905">
    <property type="entry name" value="Surp module (SWAP domain)"/>
    <property type="match status" value="1"/>
</dbReference>
<dbReference type="AlphaFoldDB" id="A0A1B6L7G7"/>
<dbReference type="Pfam" id="PF01805">
    <property type="entry name" value="Surp"/>
    <property type="match status" value="1"/>
</dbReference>
<evidence type="ECO:0000313" key="9">
    <source>
        <dbReference type="EMBL" id="JAT19668.1"/>
    </source>
</evidence>
<feature type="compositionally biased region" description="Basic and acidic residues" evidence="7">
    <location>
        <begin position="1196"/>
        <end position="1205"/>
    </location>
</feature>
<feature type="compositionally biased region" description="Polar residues" evidence="7">
    <location>
        <begin position="777"/>
        <end position="786"/>
    </location>
</feature>
<evidence type="ECO:0000256" key="5">
    <source>
        <dbReference type="ARBA" id="ARBA00023163"/>
    </source>
</evidence>
<dbReference type="InterPro" id="IPR019147">
    <property type="entry name" value="SWAP_N_domain"/>
</dbReference>
<dbReference type="PANTHER" id="PTHR13161">
    <property type="entry name" value="SPLICING FACTOR SUPPRESSOR OF WHITE APRICOT"/>
    <property type="match status" value="1"/>
</dbReference>
<feature type="region of interest" description="Disordered" evidence="7">
    <location>
        <begin position="299"/>
        <end position="324"/>
    </location>
</feature>
<feature type="region of interest" description="Disordered" evidence="7">
    <location>
        <begin position="1130"/>
        <end position="1205"/>
    </location>
</feature>
<feature type="region of interest" description="Disordered" evidence="7">
    <location>
        <begin position="910"/>
        <end position="936"/>
    </location>
</feature>
<gene>
    <name evidence="9" type="ORF">g.44768</name>
</gene>
<dbReference type="SMART" id="SM01141">
    <property type="entry name" value="DRY_EERY"/>
    <property type="match status" value="1"/>
</dbReference>
<dbReference type="Pfam" id="PF09750">
    <property type="entry name" value="DRY_EERY"/>
    <property type="match status" value="1"/>
</dbReference>
<feature type="compositionally biased region" description="Basic and acidic residues" evidence="7">
    <location>
        <begin position="473"/>
        <end position="489"/>
    </location>
</feature>
<feature type="compositionally biased region" description="Basic and acidic residues" evidence="7">
    <location>
        <begin position="561"/>
        <end position="572"/>
    </location>
</feature>
<feature type="compositionally biased region" description="Basic and acidic residues" evidence="7">
    <location>
        <begin position="751"/>
        <end position="761"/>
    </location>
</feature>
<reference evidence="9" key="1">
    <citation type="submission" date="2015-11" db="EMBL/GenBank/DDBJ databases">
        <title>De novo transcriptome assembly of four potential Pierce s Disease insect vectors from Arizona vineyards.</title>
        <authorList>
            <person name="Tassone E.E."/>
        </authorList>
    </citation>
    <scope>NUCLEOTIDE SEQUENCE</scope>
</reference>
<feature type="compositionally biased region" description="Basic residues" evidence="7">
    <location>
        <begin position="707"/>
        <end position="716"/>
    </location>
</feature>
<evidence type="ECO:0000259" key="8">
    <source>
        <dbReference type="PROSITE" id="PS50128"/>
    </source>
</evidence>
<keyword evidence="6" id="KW-0508">mRNA splicing</keyword>
<feature type="compositionally biased region" description="Basic residues" evidence="7">
    <location>
        <begin position="354"/>
        <end position="366"/>
    </location>
</feature>
<keyword evidence="2" id="KW-0677">Repeat</keyword>
<dbReference type="InterPro" id="IPR040397">
    <property type="entry name" value="SWAP"/>
</dbReference>
<organism evidence="9">
    <name type="scientific">Graphocephala atropunctata</name>
    <dbReference type="NCBI Taxonomy" id="36148"/>
    <lineage>
        <taxon>Eukaryota</taxon>
        <taxon>Metazoa</taxon>
        <taxon>Ecdysozoa</taxon>
        <taxon>Arthropoda</taxon>
        <taxon>Hexapoda</taxon>
        <taxon>Insecta</taxon>
        <taxon>Pterygota</taxon>
        <taxon>Neoptera</taxon>
        <taxon>Paraneoptera</taxon>
        <taxon>Hemiptera</taxon>
        <taxon>Auchenorrhyncha</taxon>
        <taxon>Membracoidea</taxon>
        <taxon>Cicadellidae</taxon>
        <taxon>Cicadellinae</taxon>
        <taxon>Cicadellini</taxon>
        <taxon>Graphocephala</taxon>
    </lineage>
</organism>
<accession>A0A1B6L7G7</accession>
<evidence type="ECO:0000256" key="2">
    <source>
        <dbReference type="ARBA" id="ARBA00022737"/>
    </source>
</evidence>
<feature type="region of interest" description="Disordered" evidence="7">
    <location>
        <begin position="438"/>
        <end position="857"/>
    </location>
</feature>
<evidence type="ECO:0000256" key="4">
    <source>
        <dbReference type="ARBA" id="ARBA00023015"/>
    </source>
</evidence>
<sequence length="1205" mass="135600">MSKDKRWVPNPNDPGILRKKNEEETEKISVFGYSCKIFRDDQRALEMDQGKHLIPWMGDETLKIDRYDARGHLSDLTPYDGPGAEHVPTTEEKRVESLCDEERYRAMSVNEEESLLYQEEEMKRLKELLNTGKTYGQVAYNYSDGAQGPSPDKEKDSTEDDDEVFIPSPLLDIPENMQLPKTLKENQIIEKTATHVASHGSQVEILIKTRQANNPKLHFLHVNSPLNPYYNLILANIKSGRYCSSDMGAQANSDSNQDHYLHPSLASTVESAPSIPSIPYKPSSDCAYNALVKSIRTVQEAAEQPREEPLRLSQVSTTSESQTPSEVFSAPLEFVFSTAEFAVSSSTGTETSQQKKKKRKTPYGHKKAQESQASQEYEPSGRAKKLISGMVKFAYSNNQDPATLLKELGDSNIDFTQPGHMFYEYYKTLVQETFKENHNSVEKPDVVENGSTSTSEGSSNPYDPENPTGYEEFVEKPSADSVERDDKVKTPPPIVTTNSKKRALSHPSPHSSTSNISEGGSRISKPAPVSFSIKKPKEERLEHASIFPLEESSSDEEGDEVKDSQPKSEPETPKPIVEKQPVPVKAEVRAKEEPKQTLRGTSAAAGKERDRSKRSGTQSSSQGIASESQHHSQASQKETKTEKYANGKHPTSHSARHLASFKEYKRGAEFKSKRNFERNHKVGSSSRDQCRKRKRDKREDRRDDRHTRKRSQKKKKHCEDKDKRGGGGADLNPLPESPISLSPHPSPETVPSKKVDDSKKKEERKKKVKEMLGKLKQNSTAETSGSIAIVPAQPLSVGTKTAQEEDSNGPIFVPSLTLTYGRSPQLPKQVADSQSNTSSPSSKEAGSKGATEETEETLRQRVKEALIRYNKVASEKYPLYADRPNSPLSILIRKAPLHLMSSTVQTFEEEKRQFENSKTKTKEKFSPKGIWDPDNPVASTSNSTCIRYLGEKDRRPIQRVSACSCNPDELCFHPRSQSSSPPKERNKESESDLSSDSSEDMDPASLKLKKLMSYRYLHGMKKYYKAKYKFSTNQKDHLKEEGRVVKDLKNNNDQGKKSINMPQVRKRISIPIPQEKIVNMPQDKKTVNVSLEKKMINLPQDKGNKHLLSTLCAQLALDVPVELLRALEEASDLDEDSDDEDKGLDQEPAKTKREIESHKVKKVHKKHHHKHGNHKSKRSRKSSKKQKHSKHSKHSRRDDSPSTSD</sequence>
<feature type="compositionally biased region" description="Acidic residues" evidence="7">
    <location>
        <begin position="991"/>
        <end position="1002"/>
    </location>
</feature>
<keyword evidence="3" id="KW-0694">RNA-binding</keyword>
<feature type="domain" description="SURP motif" evidence="8">
    <location>
        <begin position="188"/>
        <end position="230"/>
    </location>
</feature>
<dbReference type="InterPro" id="IPR035967">
    <property type="entry name" value="SWAP/Surp_sf"/>
</dbReference>
<feature type="region of interest" description="Disordered" evidence="7">
    <location>
        <begin position="140"/>
        <end position="161"/>
    </location>
</feature>